<dbReference type="Pfam" id="PF11367">
    <property type="entry name" value="Tail_completion_gp17"/>
    <property type="match status" value="1"/>
</dbReference>
<accession>A0A1E7W4R5</accession>
<dbReference type="InterPro" id="IPR021508">
    <property type="entry name" value="Gp17-like"/>
</dbReference>
<organism evidence="1 2">
    <name type="scientific">Duganella phyllosphaerae</name>
    <dbReference type="NCBI Taxonomy" id="762836"/>
    <lineage>
        <taxon>Bacteria</taxon>
        <taxon>Pseudomonadati</taxon>
        <taxon>Pseudomonadota</taxon>
        <taxon>Betaproteobacteria</taxon>
        <taxon>Burkholderiales</taxon>
        <taxon>Oxalobacteraceae</taxon>
        <taxon>Telluria group</taxon>
        <taxon>Duganella</taxon>
    </lineage>
</organism>
<dbReference type="AlphaFoldDB" id="A0A1E7W4R5"/>
<dbReference type="EMBL" id="LROM01000156">
    <property type="protein sequence ID" value="OEZ90724.1"/>
    <property type="molecule type" value="Genomic_DNA"/>
</dbReference>
<evidence type="ECO:0000313" key="2">
    <source>
        <dbReference type="Proteomes" id="UP000175989"/>
    </source>
</evidence>
<proteinExistence type="predicted"/>
<dbReference type="Proteomes" id="UP000175989">
    <property type="component" value="Unassembled WGS sequence"/>
</dbReference>
<sequence>MSDTSIIHALLASNAALMALVPTERIRIGTIPQGTVLPAILISTVSSNDRQRVADNNKPILITARTEVTVLAKNYQDQRKAIDLIGKAIRGGRRMVGGVLVASIRTDIVGPDMHDKPLDIYMQSRDFQVVYYGSRAPAPQ</sequence>
<evidence type="ECO:0008006" key="3">
    <source>
        <dbReference type="Google" id="ProtNLM"/>
    </source>
</evidence>
<reference evidence="2" key="1">
    <citation type="journal article" date="2016" name="Front. Microbiol.">
        <title>Molecular Keys to the Janthinobacterium and Duganella spp. Interaction with the Plant Pathogen Fusarium graminearum.</title>
        <authorList>
            <person name="Haack F.S."/>
            <person name="Poehlein A."/>
            <person name="Kroger C."/>
            <person name="Voigt C.A."/>
            <person name="Piepenbring M."/>
            <person name="Bode H.B."/>
            <person name="Daniel R."/>
            <person name="Schafer W."/>
            <person name="Streit W.R."/>
        </authorList>
    </citation>
    <scope>NUCLEOTIDE SEQUENCE [LARGE SCALE GENOMIC DNA]</scope>
    <source>
        <strain evidence="2">T54</strain>
    </source>
</reference>
<protein>
    <recommendedName>
        <fullName evidence="3">DUF3168 domain-containing protein</fullName>
    </recommendedName>
</protein>
<evidence type="ECO:0000313" key="1">
    <source>
        <dbReference type="EMBL" id="OEZ90724.1"/>
    </source>
</evidence>
<keyword evidence="2" id="KW-1185">Reference proteome</keyword>
<dbReference type="OrthoDB" id="8757986at2"/>
<name>A0A1E7W4R5_9BURK</name>
<comment type="caution">
    <text evidence="1">The sequence shown here is derived from an EMBL/GenBank/DDBJ whole genome shotgun (WGS) entry which is preliminary data.</text>
</comment>
<dbReference type="RefSeq" id="WP_070252272.1">
    <property type="nucleotide sequence ID" value="NZ_LROM01000156.1"/>
</dbReference>
<gene>
    <name evidence="1" type="ORF">DUPY_53310</name>
</gene>